<dbReference type="GO" id="GO:0045505">
    <property type="term" value="F:dynein intermediate chain binding"/>
    <property type="evidence" value="ECO:0007669"/>
    <property type="project" value="InterPro"/>
</dbReference>
<dbReference type="GO" id="GO:0030286">
    <property type="term" value="C:dynein complex"/>
    <property type="evidence" value="ECO:0007669"/>
    <property type="project" value="InterPro"/>
</dbReference>
<evidence type="ECO:0000259" key="1">
    <source>
        <dbReference type="Pfam" id="PF18199"/>
    </source>
</evidence>
<name>A0A5J4NYX5_9TREM</name>
<accession>A0A5J4NYX5</accession>
<dbReference type="AlphaFoldDB" id="A0A5J4NYX5"/>
<sequence length="95" mass="10949">MSDKKRMELGEQQAKVLNEPMPIVWLKPMLREELERISLTLNRYTCPVYKTSERRGVLSTTGHSTNFVLAMFLKTSVQPSHWVKRGAALLCQLDD</sequence>
<dbReference type="InterPro" id="IPR041228">
    <property type="entry name" value="Dynein_C"/>
</dbReference>
<dbReference type="Pfam" id="PF18199">
    <property type="entry name" value="Dynein_C"/>
    <property type="match status" value="1"/>
</dbReference>
<dbReference type="GO" id="GO:0007018">
    <property type="term" value="P:microtubule-based movement"/>
    <property type="evidence" value="ECO:0007669"/>
    <property type="project" value="InterPro"/>
</dbReference>
<dbReference type="Proteomes" id="UP000324629">
    <property type="component" value="Unassembled WGS sequence"/>
</dbReference>
<evidence type="ECO:0000313" key="3">
    <source>
        <dbReference type="Proteomes" id="UP000324629"/>
    </source>
</evidence>
<dbReference type="InterPro" id="IPR043160">
    <property type="entry name" value="Dynein_C_barrel"/>
</dbReference>
<feature type="domain" description="Dynein heavy chain C-terminal" evidence="1">
    <location>
        <begin position="3"/>
        <end position="91"/>
    </location>
</feature>
<dbReference type="EMBL" id="QNGE01000366">
    <property type="protein sequence ID" value="KAA3680724.1"/>
    <property type="molecule type" value="Genomic_DNA"/>
</dbReference>
<evidence type="ECO:0000313" key="2">
    <source>
        <dbReference type="EMBL" id="KAA3680724.1"/>
    </source>
</evidence>
<organism evidence="2 3">
    <name type="scientific">Paragonimus westermani</name>
    <dbReference type="NCBI Taxonomy" id="34504"/>
    <lineage>
        <taxon>Eukaryota</taxon>
        <taxon>Metazoa</taxon>
        <taxon>Spiralia</taxon>
        <taxon>Lophotrochozoa</taxon>
        <taxon>Platyhelminthes</taxon>
        <taxon>Trematoda</taxon>
        <taxon>Digenea</taxon>
        <taxon>Plagiorchiida</taxon>
        <taxon>Troglotremata</taxon>
        <taxon>Troglotrematidae</taxon>
        <taxon>Paragonimus</taxon>
    </lineage>
</organism>
<protein>
    <recommendedName>
        <fullName evidence="1">Dynein heavy chain C-terminal domain-containing protein</fullName>
    </recommendedName>
</protein>
<dbReference type="InterPro" id="IPR026983">
    <property type="entry name" value="DHC"/>
</dbReference>
<dbReference type="FunFam" id="3.10.490.20:FF:000009">
    <property type="entry name" value="Dynein heavy chain 4"/>
    <property type="match status" value="1"/>
</dbReference>
<gene>
    <name evidence="2" type="ORF">DEA37_0014810</name>
</gene>
<keyword evidence="3" id="KW-1185">Reference proteome</keyword>
<reference evidence="2 3" key="1">
    <citation type="journal article" date="2019" name="Gigascience">
        <title>Whole-genome sequence of the oriental lung fluke Paragonimus westermani.</title>
        <authorList>
            <person name="Oey H."/>
            <person name="Zakrzewski M."/>
            <person name="Narain K."/>
            <person name="Devi K.R."/>
            <person name="Agatsuma T."/>
            <person name="Nawaratna S."/>
            <person name="Gobert G.N."/>
            <person name="Jones M.K."/>
            <person name="Ragan M.A."/>
            <person name="McManus D.P."/>
            <person name="Krause L."/>
        </authorList>
    </citation>
    <scope>NUCLEOTIDE SEQUENCE [LARGE SCALE GENOMIC DNA]</scope>
    <source>
        <strain evidence="2 3">IND2009</strain>
    </source>
</reference>
<dbReference type="PANTHER" id="PTHR46961:SF17">
    <property type="entry name" value="AAA+ ATPASE DOMAIN-CONTAINING PROTEIN"/>
    <property type="match status" value="1"/>
</dbReference>
<dbReference type="PANTHER" id="PTHR46961">
    <property type="entry name" value="DYNEIN HEAVY CHAIN 1, AXONEMAL-LIKE PROTEIN"/>
    <property type="match status" value="1"/>
</dbReference>
<dbReference type="GO" id="GO:0051959">
    <property type="term" value="F:dynein light intermediate chain binding"/>
    <property type="evidence" value="ECO:0007669"/>
    <property type="project" value="InterPro"/>
</dbReference>
<comment type="caution">
    <text evidence="2">The sequence shown here is derived from an EMBL/GenBank/DDBJ whole genome shotgun (WGS) entry which is preliminary data.</text>
</comment>
<dbReference type="Gene3D" id="3.10.490.20">
    <property type="match status" value="1"/>
</dbReference>
<proteinExistence type="predicted"/>